<organism evidence="9 10">
    <name type="scientific">Hymenobacter nivis</name>
    <dbReference type="NCBI Taxonomy" id="1850093"/>
    <lineage>
        <taxon>Bacteria</taxon>
        <taxon>Pseudomonadati</taxon>
        <taxon>Bacteroidota</taxon>
        <taxon>Cytophagia</taxon>
        <taxon>Cytophagales</taxon>
        <taxon>Hymenobacteraceae</taxon>
        <taxon>Hymenobacter</taxon>
    </lineage>
</organism>
<dbReference type="PANTHER" id="PTHR43821">
    <property type="entry name" value="NAD(P)H NITROREDUCTASE YDJA-RELATED"/>
    <property type="match status" value="1"/>
</dbReference>
<evidence type="ECO:0000256" key="1">
    <source>
        <dbReference type="ARBA" id="ARBA00001917"/>
    </source>
</evidence>
<evidence type="ECO:0000256" key="5">
    <source>
        <dbReference type="ARBA" id="ARBA00022857"/>
    </source>
</evidence>
<evidence type="ECO:0000313" key="10">
    <source>
        <dbReference type="Proteomes" id="UP000317646"/>
    </source>
</evidence>
<evidence type="ECO:0000259" key="8">
    <source>
        <dbReference type="Pfam" id="PF00881"/>
    </source>
</evidence>
<comment type="cofactor">
    <cofactor evidence="1">
        <name>FMN</name>
        <dbReference type="ChEBI" id="CHEBI:58210"/>
    </cofactor>
</comment>
<sequence length="196" mass="21808">MPSSFDPQQLNDLIRTRRSVFVPQFVRGKVIPDAIVWQLLENANWAPSHKKSEPWRFTVFTGAGLVQLAEFQAELYKQTSGPQFKQWRYDKLRTLPPQCSHVIALGLKRTAFDLPEMEEIAAVACAVQNLHLSAHAYGLGGFWSTGGVTYTEEAKAFFGLGPADRLLGFFQLGYVEGPGAPGERGPVQEKTRWVAG</sequence>
<dbReference type="Pfam" id="PF00881">
    <property type="entry name" value="Nitroreductase"/>
    <property type="match status" value="1"/>
</dbReference>
<dbReference type="CDD" id="cd02135">
    <property type="entry name" value="YdjA-like"/>
    <property type="match status" value="1"/>
</dbReference>
<dbReference type="GO" id="GO:0016491">
    <property type="term" value="F:oxidoreductase activity"/>
    <property type="evidence" value="ECO:0007669"/>
    <property type="project" value="UniProtKB-KW"/>
</dbReference>
<keyword evidence="7" id="KW-0520">NAD</keyword>
<dbReference type="OrthoDB" id="9804207at2"/>
<evidence type="ECO:0000256" key="4">
    <source>
        <dbReference type="ARBA" id="ARBA00022643"/>
    </source>
</evidence>
<evidence type="ECO:0000256" key="6">
    <source>
        <dbReference type="ARBA" id="ARBA00023002"/>
    </source>
</evidence>
<dbReference type="AlphaFoldDB" id="A0A502H2I2"/>
<accession>A0A502H2I2</accession>
<dbReference type="Proteomes" id="UP000317646">
    <property type="component" value="Unassembled WGS sequence"/>
</dbReference>
<dbReference type="InterPro" id="IPR000415">
    <property type="entry name" value="Nitroreductase-like"/>
</dbReference>
<evidence type="ECO:0000256" key="3">
    <source>
        <dbReference type="ARBA" id="ARBA00022630"/>
    </source>
</evidence>
<evidence type="ECO:0000256" key="2">
    <source>
        <dbReference type="ARBA" id="ARBA00007118"/>
    </source>
</evidence>
<dbReference type="InterPro" id="IPR026021">
    <property type="entry name" value="YdjA-like"/>
</dbReference>
<keyword evidence="4" id="KW-0288">FMN</keyword>
<protein>
    <submittedName>
        <fullName evidence="9">Nitroreductase</fullName>
    </submittedName>
</protein>
<comment type="similarity">
    <text evidence="2">Belongs to the nitroreductase family.</text>
</comment>
<evidence type="ECO:0000313" key="9">
    <source>
        <dbReference type="EMBL" id="TPG67533.1"/>
    </source>
</evidence>
<gene>
    <name evidence="9" type="ORF">EAH73_07435</name>
</gene>
<dbReference type="Gene3D" id="3.40.109.10">
    <property type="entry name" value="NADH Oxidase"/>
    <property type="match status" value="1"/>
</dbReference>
<dbReference type="PANTHER" id="PTHR43821:SF1">
    <property type="entry name" value="NAD(P)H NITROREDUCTASE YDJA-RELATED"/>
    <property type="match status" value="1"/>
</dbReference>
<keyword evidence="6" id="KW-0560">Oxidoreductase</keyword>
<proteinExistence type="inferred from homology"/>
<feature type="domain" description="Nitroreductase" evidence="8">
    <location>
        <begin position="14"/>
        <end position="174"/>
    </location>
</feature>
<dbReference type="EMBL" id="RCYZ01000002">
    <property type="protein sequence ID" value="TPG67533.1"/>
    <property type="molecule type" value="Genomic_DNA"/>
</dbReference>
<reference evidence="9 10" key="1">
    <citation type="journal article" date="2019" name="Environ. Microbiol.">
        <title>Species interactions and distinct microbial communities in high Arctic permafrost affected cryosols are associated with the CH4 and CO2 gas fluxes.</title>
        <authorList>
            <person name="Altshuler I."/>
            <person name="Hamel J."/>
            <person name="Turney S."/>
            <person name="Magnuson E."/>
            <person name="Levesque R."/>
            <person name="Greer C."/>
            <person name="Whyte L.G."/>
        </authorList>
    </citation>
    <scope>NUCLEOTIDE SEQUENCE [LARGE SCALE GENOMIC DNA]</scope>
    <source>
        <strain evidence="9 10">S9.2P</strain>
    </source>
</reference>
<comment type="caution">
    <text evidence="9">The sequence shown here is derived from an EMBL/GenBank/DDBJ whole genome shotgun (WGS) entry which is preliminary data.</text>
</comment>
<dbReference type="InterPro" id="IPR029479">
    <property type="entry name" value="Nitroreductase"/>
</dbReference>
<dbReference type="SUPFAM" id="SSF55469">
    <property type="entry name" value="FMN-dependent nitroreductase-like"/>
    <property type="match status" value="1"/>
</dbReference>
<dbReference type="InterPro" id="IPR052530">
    <property type="entry name" value="NAD(P)H_nitroreductase"/>
</dbReference>
<evidence type="ECO:0000256" key="7">
    <source>
        <dbReference type="ARBA" id="ARBA00023027"/>
    </source>
</evidence>
<name>A0A502H2I2_9BACT</name>
<keyword evidence="5" id="KW-0521">NADP</keyword>
<dbReference type="RefSeq" id="WP_140465840.1">
    <property type="nucleotide sequence ID" value="NZ_RCYZ01000002.1"/>
</dbReference>
<keyword evidence="10" id="KW-1185">Reference proteome</keyword>
<keyword evidence="3" id="KW-0285">Flavoprotein</keyword>